<reference evidence="1" key="2">
    <citation type="submission" date="2020-09" db="EMBL/GenBank/DDBJ databases">
        <authorList>
            <person name="Sun Q."/>
            <person name="Kim S."/>
        </authorList>
    </citation>
    <scope>NUCLEOTIDE SEQUENCE</scope>
    <source>
        <strain evidence="1">KCTC 23714</strain>
    </source>
</reference>
<organism evidence="1 2">
    <name type="scientific">Gemmobacter lanyuensis</name>
    <dbReference type="NCBI Taxonomy" id="1054497"/>
    <lineage>
        <taxon>Bacteria</taxon>
        <taxon>Pseudomonadati</taxon>
        <taxon>Pseudomonadota</taxon>
        <taxon>Alphaproteobacteria</taxon>
        <taxon>Rhodobacterales</taxon>
        <taxon>Paracoccaceae</taxon>
        <taxon>Gemmobacter</taxon>
    </lineage>
</organism>
<reference evidence="1" key="1">
    <citation type="journal article" date="2014" name="Int. J. Syst. Evol. Microbiol.">
        <title>Complete genome sequence of Corynebacterium casei LMG S-19264T (=DSM 44701T), isolated from a smear-ripened cheese.</title>
        <authorList>
            <consortium name="US DOE Joint Genome Institute (JGI-PGF)"/>
            <person name="Walter F."/>
            <person name="Albersmeier A."/>
            <person name="Kalinowski J."/>
            <person name="Ruckert C."/>
        </authorList>
    </citation>
    <scope>NUCLEOTIDE SEQUENCE</scope>
    <source>
        <strain evidence="1">KCTC 23714</strain>
    </source>
</reference>
<name>A0A918IP59_9RHOB</name>
<keyword evidence="2" id="KW-1185">Reference proteome</keyword>
<evidence type="ECO:0000313" key="2">
    <source>
        <dbReference type="Proteomes" id="UP000628984"/>
    </source>
</evidence>
<accession>A0A918IP59</accession>
<comment type="caution">
    <text evidence="1">The sequence shown here is derived from an EMBL/GenBank/DDBJ whole genome shotgun (WGS) entry which is preliminary data.</text>
</comment>
<evidence type="ECO:0000313" key="1">
    <source>
        <dbReference type="EMBL" id="GGW22401.1"/>
    </source>
</evidence>
<dbReference type="Pfam" id="PF20083">
    <property type="entry name" value="DUF6477"/>
    <property type="match status" value="1"/>
</dbReference>
<dbReference type="AlphaFoldDB" id="A0A918IP59"/>
<dbReference type="RefSeq" id="WP_189632292.1">
    <property type="nucleotide sequence ID" value="NZ_BMYQ01000001.1"/>
</dbReference>
<sequence length="98" mass="11364">MTDFRTLLADLRRPALLLRAARLGLEDFQRDRDLRRLLRQETVSGPEKTLPRLIQAEEQLEEVRRAGDASYSLNRHVEVLIALMAELRLLPRQNQSAC</sequence>
<proteinExistence type="predicted"/>
<dbReference type="InterPro" id="IPR045516">
    <property type="entry name" value="DUF6477"/>
</dbReference>
<protein>
    <submittedName>
        <fullName evidence="1">Uncharacterized protein</fullName>
    </submittedName>
</protein>
<gene>
    <name evidence="1" type="ORF">GCM10011452_05800</name>
</gene>
<dbReference type="EMBL" id="BMYQ01000001">
    <property type="protein sequence ID" value="GGW22401.1"/>
    <property type="molecule type" value="Genomic_DNA"/>
</dbReference>
<dbReference type="Proteomes" id="UP000628984">
    <property type="component" value="Unassembled WGS sequence"/>
</dbReference>